<dbReference type="Gene3D" id="3.30.420.240">
    <property type="match status" value="1"/>
</dbReference>
<dbReference type="InterPro" id="IPR027417">
    <property type="entry name" value="P-loop_NTPase"/>
</dbReference>
<reference evidence="1 2" key="1">
    <citation type="journal article" date="2016" name="Nat. Commun.">
        <title>Thousands of microbial genomes shed light on interconnected biogeochemical processes in an aquifer system.</title>
        <authorList>
            <person name="Anantharaman K."/>
            <person name="Brown C.T."/>
            <person name="Hug L.A."/>
            <person name="Sharon I."/>
            <person name="Castelle C.J."/>
            <person name="Probst A.J."/>
            <person name="Thomas B.C."/>
            <person name="Singh A."/>
            <person name="Wilkins M.J."/>
            <person name="Karaoz U."/>
            <person name="Brodie E.L."/>
            <person name="Williams K.H."/>
            <person name="Hubbard S.S."/>
            <person name="Banfield J.F."/>
        </authorList>
    </citation>
    <scope>NUCLEOTIDE SEQUENCE [LARGE SCALE GENOMIC DNA]</scope>
</reference>
<dbReference type="Gene3D" id="3.40.50.300">
    <property type="entry name" value="P-loop containing nucleotide triphosphate hydrolases"/>
    <property type="match status" value="1"/>
</dbReference>
<accession>A0A1F7HGA8</accession>
<name>A0A1F7HGA8_9BACT</name>
<gene>
    <name evidence="1" type="ORF">A3D08_00335</name>
</gene>
<proteinExistence type="predicted"/>
<dbReference type="Proteomes" id="UP000178098">
    <property type="component" value="Unassembled WGS sequence"/>
</dbReference>
<organism evidence="1 2">
    <name type="scientific">Candidatus Roizmanbacteria bacterium RIFCSPHIGHO2_02_FULL_43_11</name>
    <dbReference type="NCBI Taxonomy" id="1802043"/>
    <lineage>
        <taxon>Bacteria</taxon>
        <taxon>Candidatus Roizmaniibacteriota</taxon>
    </lineage>
</organism>
<comment type="caution">
    <text evidence="1">The sequence shown here is derived from an EMBL/GenBank/DDBJ whole genome shotgun (WGS) entry which is preliminary data.</text>
</comment>
<evidence type="ECO:0008006" key="3">
    <source>
        <dbReference type="Google" id="ProtNLM"/>
    </source>
</evidence>
<dbReference type="AlphaFoldDB" id="A0A1F7HGA8"/>
<dbReference type="InterPro" id="IPR006517">
    <property type="entry name" value="Phage_terminase_lsu-like_C"/>
</dbReference>
<sequence length="510" mass="58344">MTDDNLSRILNTREGRITLASQSLEWFATIYFPHYLSLEPASFHKEMFHLADNPNKLITLIIAFRGSAKSTIFSFFLPLYAVLGLMQKKHIVIFSQTQSKVEQILQSIKTELETNELLRRDFGKFEVGADVWRANSLILSKYNARIAAYSTGESIRGVRHGHIRPDMMILDDVEDTESVRTQEGRDKIYNWFTSDVLPAGDRITDTFIVGNLLHNDSFVARWKSYLKENPDLGVCKEYPLIDENGVILWKAKYPTQESIEKEKKKTANIRAFLREYMLKIVPEDDVVIYQEWIQYGGELPDRKSYISTIISVDLAISLKTSADYTAIIVAQVYKINGVLKIYILPHPLNKRLTFPETEEYIISLYKGLVAQGFAPKVIFEKVGYQESLEQQLKREGVRIEGVPVIADKRERLSLASPFVQAGNVLFSKNGNDLLIQQLLEFGTEKHDDLVDAFSQLVNYVSARSGSTAVADFYRDQVDKIAQEQSIAEKPTDQLQRMLFEQYGIMFKGMI</sequence>
<dbReference type="EMBL" id="MFZT01000034">
    <property type="protein sequence ID" value="OGK30115.1"/>
    <property type="molecule type" value="Genomic_DNA"/>
</dbReference>
<protein>
    <recommendedName>
        <fullName evidence="3">Terminase large subunit gp17-like C-terminal domain-containing protein</fullName>
    </recommendedName>
</protein>
<evidence type="ECO:0000313" key="2">
    <source>
        <dbReference type="Proteomes" id="UP000178098"/>
    </source>
</evidence>
<dbReference type="NCBIfam" id="TIGR01630">
    <property type="entry name" value="psiM2_ORF9"/>
    <property type="match status" value="1"/>
</dbReference>
<evidence type="ECO:0000313" key="1">
    <source>
        <dbReference type="EMBL" id="OGK30115.1"/>
    </source>
</evidence>